<gene>
    <name evidence="1" type="ORF">CA13_39580</name>
</gene>
<organism evidence="1 2">
    <name type="scientific">Novipirellula herctigrandis</name>
    <dbReference type="NCBI Taxonomy" id="2527986"/>
    <lineage>
        <taxon>Bacteria</taxon>
        <taxon>Pseudomonadati</taxon>
        <taxon>Planctomycetota</taxon>
        <taxon>Planctomycetia</taxon>
        <taxon>Pirellulales</taxon>
        <taxon>Pirellulaceae</taxon>
        <taxon>Novipirellula</taxon>
    </lineage>
</organism>
<sequence length="68" mass="7420">MDASGLAKLQSLGIDNELIINASLEQISKLGKLKRLIISGDLPPDRSLDDIQRALPNVEIKIIPAEEK</sequence>
<protein>
    <recommendedName>
        <fullName evidence="3">STAS domain-containing protein</fullName>
    </recommendedName>
</protein>
<keyword evidence="2" id="KW-1185">Reference proteome</keyword>
<name>A0A5C5Z5L7_9BACT</name>
<evidence type="ECO:0000313" key="2">
    <source>
        <dbReference type="Proteomes" id="UP000315010"/>
    </source>
</evidence>
<accession>A0A5C5Z5L7</accession>
<reference evidence="1 2" key="1">
    <citation type="submission" date="2019-02" db="EMBL/GenBank/DDBJ databases">
        <title>Deep-cultivation of Planctomycetes and their phenomic and genomic characterization uncovers novel biology.</title>
        <authorList>
            <person name="Wiegand S."/>
            <person name="Jogler M."/>
            <person name="Boedeker C."/>
            <person name="Pinto D."/>
            <person name="Vollmers J."/>
            <person name="Rivas-Marin E."/>
            <person name="Kohn T."/>
            <person name="Peeters S.H."/>
            <person name="Heuer A."/>
            <person name="Rast P."/>
            <person name="Oberbeckmann S."/>
            <person name="Bunk B."/>
            <person name="Jeske O."/>
            <person name="Meyerdierks A."/>
            <person name="Storesund J.E."/>
            <person name="Kallscheuer N."/>
            <person name="Luecker S."/>
            <person name="Lage O.M."/>
            <person name="Pohl T."/>
            <person name="Merkel B.J."/>
            <person name="Hornburger P."/>
            <person name="Mueller R.-W."/>
            <person name="Bruemmer F."/>
            <person name="Labrenz M."/>
            <person name="Spormann A.M."/>
            <person name="Op Den Camp H."/>
            <person name="Overmann J."/>
            <person name="Amann R."/>
            <person name="Jetten M.S.M."/>
            <person name="Mascher T."/>
            <person name="Medema M.H."/>
            <person name="Devos D.P."/>
            <person name="Kaster A.-K."/>
            <person name="Ovreas L."/>
            <person name="Rohde M."/>
            <person name="Galperin M.Y."/>
            <person name="Jogler C."/>
        </authorList>
    </citation>
    <scope>NUCLEOTIDE SEQUENCE [LARGE SCALE GENOMIC DNA]</scope>
    <source>
        <strain evidence="1 2">CA13</strain>
    </source>
</reference>
<evidence type="ECO:0000313" key="1">
    <source>
        <dbReference type="EMBL" id="TWT82495.1"/>
    </source>
</evidence>
<evidence type="ECO:0008006" key="3">
    <source>
        <dbReference type="Google" id="ProtNLM"/>
    </source>
</evidence>
<dbReference type="Proteomes" id="UP000315010">
    <property type="component" value="Unassembled WGS sequence"/>
</dbReference>
<dbReference type="AlphaFoldDB" id="A0A5C5Z5L7"/>
<comment type="caution">
    <text evidence="1">The sequence shown here is derived from an EMBL/GenBank/DDBJ whole genome shotgun (WGS) entry which is preliminary data.</text>
</comment>
<dbReference type="EMBL" id="SJPJ01000001">
    <property type="protein sequence ID" value="TWT82495.1"/>
    <property type="molecule type" value="Genomic_DNA"/>
</dbReference>
<dbReference type="RefSeq" id="WP_146399016.1">
    <property type="nucleotide sequence ID" value="NZ_SJPJ01000001.1"/>
</dbReference>
<proteinExistence type="predicted"/>